<reference evidence="3 4" key="1">
    <citation type="submission" date="2015-01" db="EMBL/GenBank/DDBJ databases">
        <title>The Genome Sequence of Rhinocladiella mackenzie CBS 650.93.</title>
        <authorList>
            <consortium name="The Broad Institute Genomics Platform"/>
            <person name="Cuomo C."/>
            <person name="de Hoog S."/>
            <person name="Gorbushina A."/>
            <person name="Stielow B."/>
            <person name="Teixiera M."/>
            <person name="Abouelleil A."/>
            <person name="Chapman S.B."/>
            <person name="Priest M."/>
            <person name="Young S.K."/>
            <person name="Wortman J."/>
            <person name="Nusbaum C."/>
            <person name="Birren B."/>
        </authorList>
    </citation>
    <scope>NUCLEOTIDE SEQUENCE [LARGE SCALE GENOMIC DNA]</scope>
    <source>
        <strain evidence="3 4">CBS 650.93</strain>
    </source>
</reference>
<dbReference type="RefSeq" id="XP_013271195.1">
    <property type="nucleotide sequence ID" value="XM_013415741.1"/>
</dbReference>
<dbReference type="OrthoDB" id="3514033at2759"/>
<keyword evidence="4" id="KW-1185">Reference proteome</keyword>
<dbReference type="Proteomes" id="UP000053617">
    <property type="component" value="Unassembled WGS sequence"/>
</dbReference>
<evidence type="ECO:0000256" key="1">
    <source>
        <dbReference type="SAM" id="MobiDB-lite"/>
    </source>
</evidence>
<dbReference type="VEuPathDB" id="FungiDB:Z518_07612"/>
<evidence type="ECO:0000259" key="2">
    <source>
        <dbReference type="Pfam" id="PF12898"/>
    </source>
</evidence>
<feature type="compositionally biased region" description="Polar residues" evidence="1">
    <location>
        <begin position="192"/>
        <end position="228"/>
    </location>
</feature>
<feature type="compositionally biased region" description="Low complexity" evidence="1">
    <location>
        <begin position="144"/>
        <end position="165"/>
    </location>
</feature>
<dbReference type="AlphaFoldDB" id="A0A0D2IE20"/>
<proteinExistence type="predicted"/>
<name>A0A0D2IE20_9EURO</name>
<evidence type="ECO:0000313" key="4">
    <source>
        <dbReference type="Proteomes" id="UP000053617"/>
    </source>
</evidence>
<organism evidence="3 4">
    <name type="scientific">Rhinocladiella mackenziei CBS 650.93</name>
    <dbReference type="NCBI Taxonomy" id="1442369"/>
    <lineage>
        <taxon>Eukaryota</taxon>
        <taxon>Fungi</taxon>
        <taxon>Dikarya</taxon>
        <taxon>Ascomycota</taxon>
        <taxon>Pezizomycotina</taxon>
        <taxon>Eurotiomycetes</taxon>
        <taxon>Chaetothyriomycetidae</taxon>
        <taxon>Chaetothyriales</taxon>
        <taxon>Herpotrichiellaceae</taxon>
        <taxon>Rhinocladiella</taxon>
    </lineage>
</organism>
<accession>A0A0D2IE20</accession>
<dbReference type="InterPro" id="IPR024630">
    <property type="entry name" value="Stc1"/>
</dbReference>
<dbReference type="EMBL" id="KN847479">
    <property type="protein sequence ID" value="KIX04059.1"/>
    <property type="molecule type" value="Genomic_DNA"/>
</dbReference>
<dbReference type="GeneID" id="25295683"/>
<feature type="compositionally biased region" description="Basic and acidic residues" evidence="1">
    <location>
        <begin position="247"/>
        <end position="258"/>
    </location>
</feature>
<evidence type="ECO:0000313" key="3">
    <source>
        <dbReference type="EMBL" id="KIX04059.1"/>
    </source>
</evidence>
<dbReference type="STRING" id="1442369.A0A0D2IE20"/>
<protein>
    <recommendedName>
        <fullName evidence="2">Stc1 domain-containing protein</fullName>
    </recommendedName>
</protein>
<sequence>MPSSAQAADWASRFDNVDIGQTIRCSVCNKNLILQRFSGNQLKKYKEAVFHERRAGVPAPLPRCTTCTAGNVVELYCTVCRTTLPVDFFSRNHRSKPDQAKCRNCQQGIEDQVPGLREAVEEEEIREEFEAKRPGPFSGMSSVGSALPSISGSVSGSGRQSQAASTTGDGVYMGQYGEDHESAWGGRVPTDRSPSPASTAVSGLSGYPTRSTSESSFLRTGSTYSSGTARGGFHKQGAYKPSANDRVLNRIQRDDVHQQQKSQAGSKEDGSDDESEIDFEL</sequence>
<dbReference type="HOGENOM" id="CLU_067851_0_0_1"/>
<feature type="compositionally biased region" description="Acidic residues" evidence="1">
    <location>
        <begin position="270"/>
        <end position="281"/>
    </location>
</feature>
<feature type="region of interest" description="Disordered" evidence="1">
    <location>
        <begin position="126"/>
        <end position="281"/>
    </location>
</feature>
<feature type="domain" description="Stc1" evidence="2">
    <location>
        <begin position="24"/>
        <end position="107"/>
    </location>
</feature>
<dbReference type="Pfam" id="PF12898">
    <property type="entry name" value="Stc1"/>
    <property type="match status" value="1"/>
</dbReference>
<gene>
    <name evidence="3" type="ORF">Z518_07612</name>
</gene>